<evidence type="ECO:0000256" key="7">
    <source>
        <dbReference type="SAM" id="Phobius"/>
    </source>
</evidence>
<accession>A0AAD9KL60</accession>
<evidence type="ECO:0000256" key="4">
    <source>
        <dbReference type="ARBA" id="ARBA00022989"/>
    </source>
</evidence>
<feature type="transmembrane region" description="Helical" evidence="7">
    <location>
        <begin position="190"/>
        <end position="208"/>
    </location>
</feature>
<gene>
    <name evidence="8" type="ORF">NP493_892g01063</name>
</gene>
<protein>
    <recommendedName>
        <fullName evidence="10">Transmembrane protein 120A</fullName>
    </recommendedName>
</protein>
<keyword evidence="3 7" id="KW-0812">Transmembrane</keyword>
<comment type="similarity">
    <text evidence="2">Belongs to the TMEM120 family.</text>
</comment>
<keyword evidence="6" id="KW-0175">Coiled coil</keyword>
<feature type="coiled-coil region" evidence="6">
    <location>
        <begin position="61"/>
        <end position="98"/>
    </location>
</feature>
<sequence length="349" mass="41623">MTCSVSSCLEDWADLEKEFGQLEEQHRVYCRKVDEVKEIQKKCTSNIAHQRYCMRQVAADIKILRRRKDLNSEELNELNQLEQNIRDKKKQYHELEDVLPHENGYYLKVILGSVNVSLLSKVDKFKYKEDYEMFKLYITLITIVLGCLLWLFPYRVTDAFFQFLLVWYYCTLTIREHILKVNGSRIKGWWILHHFISTACAGILLIWPDGYTYDQFRDQFFLFCIYMSVVQLVKYYYQRGMLYRLRSLGERRNMDITVEGFQSFMWKGLTFVLPFLVGGYVYVLSCAVCVTCTCELVSCYVQVYVLSYVFFVLFLGNSLTLVAVLRQKIKEHASRFMLENKYRFNYKTE</sequence>
<evidence type="ECO:0000256" key="3">
    <source>
        <dbReference type="ARBA" id="ARBA00022692"/>
    </source>
</evidence>
<evidence type="ECO:0000256" key="1">
    <source>
        <dbReference type="ARBA" id="ARBA00004141"/>
    </source>
</evidence>
<evidence type="ECO:0000256" key="5">
    <source>
        <dbReference type="ARBA" id="ARBA00023136"/>
    </source>
</evidence>
<keyword evidence="9" id="KW-1185">Reference proteome</keyword>
<dbReference type="InterPro" id="IPR012926">
    <property type="entry name" value="TMEM120A/B"/>
</dbReference>
<name>A0AAD9KL60_RIDPI</name>
<feature type="transmembrane region" description="Helical" evidence="7">
    <location>
        <begin position="304"/>
        <end position="325"/>
    </location>
</feature>
<evidence type="ECO:0008006" key="10">
    <source>
        <dbReference type="Google" id="ProtNLM"/>
    </source>
</evidence>
<feature type="transmembrane region" description="Helical" evidence="7">
    <location>
        <begin position="159"/>
        <end position="178"/>
    </location>
</feature>
<feature type="transmembrane region" description="Helical" evidence="7">
    <location>
        <begin position="271"/>
        <end position="298"/>
    </location>
</feature>
<evidence type="ECO:0000256" key="2">
    <source>
        <dbReference type="ARBA" id="ARBA00009700"/>
    </source>
</evidence>
<feature type="transmembrane region" description="Helical" evidence="7">
    <location>
        <begin position="220"/>
        <end position="237"/>
    </location>
</feature>
<keyword evidence="4 7" id="KW-1133">Transmembrane helix</keyword>
<dbReference type="GO" id="GO:0016020">
    <property type="term" value="C:membrane"/>
    <property type="evidence" value="ECO:0007669"/>
    <property type="project" value="UniProtKB-SubCell"/>
</dbReference>
<organism evidence="8 9">
    <name type="scientific">Ridgeia piscesae</name>
    <name type="common">Tubeworm</name>
    <dbReference type="NCBI Taxonomy" id="27915"/>
    <lineage>
        <taxon>Eukaryota</taxon>
        <taxon>Metazoa</taxon>
        <taxon>Spiralia</taxon>
        <taxon>Lophotrochozoa</taxon>
        <taxon>Annelida</taxon>
        <taxon>Polychaeta</taxon>
        <taxon>Sedentaria</taxon>
        <taxon>Canalipalpata</taxon>
        <taxon>Sabellida</taxon>
        <taxon>Siboglinidae</taxon>
        <taxon>Ridgeia</taxon>
    </lineage>
</organism>
<dbReference type="AlphaFoldDB" id="A0AAD9KL60"/>
<comment type="caution">
    <text evidence="8">The sequence shown here is derived from an EMBL/GenBank/DDBJ whole genome shotgun (WGS) entry which is preliminary data.</text>
</comment>
<reference evidence="8" key="1">
    <citation type="journal article" date="2023" name="Mol. Biol. Evol.">
        <title>Third-Generation Sequencing Reveals the Adaptive Role of the Epigenome in Three Deep-Sea Polychaetes.</title>
        <authorList>
            <person name="Perez M."/>
            <person name="Aroh O."/>
            <person name="Sun Y."/>
            <person name="Lan Y."/>
            <person name="Juniper S.K."/>
            <person name="Young C.R."/>
            <person name="Angers B."/>
            <person name="Qian P.Y."/>
        </authorList>
    </citation>
    <scope>NUCLEOTIDE SEQUENCE</scope>
    <source>
        <strain evidence="8">R07B-5</strain>
    </source>
</reference>
<evidence type="ECO:0000256" key="6">
    <source>
        <dbReference type="SAM" id="Coils"/>
    </source>
</evidence>
<evidence type="ECO:0000313" key="8">
    <source>
        <dbReference type="EMBL" id="KAK2173207.1"/>
    </source>
</evidence>
<dbReference type="EMBL" id="JAODUO010000892">
    <property type="protein sequence ID" value="KAK2173207.1"/>
    <property type="molecule type" value="Genomic_DNA"/>
</dbReference>
<proteinExistence type="inferred from homology"/>
<feature type="transmembrane region" description="Helical" evidence="7">
    <location>
        <begin position="134"/>
        <end position="153"/>
    </location>
</feature>
<comment type="subcellular location">
    <subcellularLocation>
        <location evidence="1">Membrane</location>
        <topology evidence="1">Multi-pass membrane protein</topology>
    </subcellularLocation>
</comment>
<dbReference type="PANTHER" id="PTHR21433">
    <property type="entry name" value="TRANSMEMBRANE PROTEIN INDUCED BY TUMOR NECROSIS FACTOR ALPHA"/>
    <property type="match status" value="1"/>
</dbReference>
<dbReference type="PANTHER" id="PTHR21433:SF0">
    <property type="entry name" value="TRANSMEMBRANE PROTEIN 120 HOMOLOG"/>
    <property type="match status" value="1"/>
</dbReference>
<dbReference type="Pfam" id="PF07851">
    <property type="entry name" value="TMEM120A-B"/>
    <property type="match status" value="1"/>
</dbReference>
<dbReference type="Proteomes" id="UP001209878">
    <property type="component" value="Unassembled WGS sequence"/>
</dbReference>
<keyword evidence="5 7" id="KW-0472">Membrane</keyword>
<evidence type="ECO:0000313" key="9">
    <source>
        <dbReference type="Proteomes" id="UP001209878"/>
    </source>
</evidence>